<dbReference type="GO" id="GO:0008233">
    <property type="term" value="F:peptidase activity"/>
    <property type="evidence" value="ECO:0007669"/>
    <property type="project" value="UniProtKB-KW"/>
</dbReference>
<name>A0ABX9WQD0_9GAMM</name>
<keyword evidence="2" id="KW-1185">Reference proteome</keyword>
<reference evidence="1 2" key="1">
    <citation type="submission" date="2018-11" db="EMBL/GenBank/DDBJ databases">
        <title>Characterization of surface water Dickeya isolates.</title>
        <authorList>
            <person name="Van Gijsegem F."/>
            <person name="Pedron J."/>
        </authorList>
    </citation>
    <scope>NUCLEOTIDE SEQUENCE [LARGE SCALE GENOMIC DNA]</scope>
    <source>
        <strain evidence="1 2">FVG10-MFV-A16</strain>
    </source>
</reference>
<evidence type="ECO:0000313" key="1">
    <source>
        <dbReference type="EMBL" id="RNM15183.1"/>
    </source>
</evidence>
<organism evidence="1 2">
    <name type="scientific">Dickeya undicola</name>
    <dbReference type="NCBI Taxonomy" id="1577887"/>
    <lineage>
        <taxon>Bacteria</taxon>
        <taxon>Pseudomonadati</taxon>
        <taxon>Pseudomonadota</taxon>
        <taxon>Gammaproteobacteria</taxon>
        <taxon>Enterobacterales</taxon>
        <taxon>Pectobacteriaceae</taxon>
        <taxon>Dickeya</taxon>
    </lineage>
</organism>
<proteinExistence type="predicted"/>
<dbReference type="EMBL" id="RJLS01000142">
    <property type="protein sequence ID" value="RNM15183.1"/>
    <property type="molecule type" value="Genomic_DNA"/>
</dbReference>
<keyword evidence="1" id="KW-0378">Hydrolase</keyword>
<sequence length="64" mass="7083">QLAPAEFSAVQPRLADALTIFCHPRSPSQFMLLKAQENNAYLALIANAIAHLPARQPETLHGYR</sequence>
<comment type="caution">
    <text evidence="1">The sequence shown here is derived from an EMBL/GenBank/DDBJ whole genome shotgun (WGS) entry which is preliminary data.</text>
</comment>
<keyword evidence="1" id="KW-0645">Protease</keyword>
<feature type="non-terminal residue" evidence="1">
    <location>
        <position position="1"/>
    </location>
</feature>
<protein>
    <submittedName>
        <fullName evidence="1">Lon protease family protein</fullName>
    </submittedName>
</protein>
<feature type="non-terminal residue" evidence="1">
    <location>
        <position position="64"/>
    </location>
</feature>
<dbReference type="GO" id="GO:0006508">
    <property type="term" value="P:proteolysis"/>
    <property type="evidence" value="ECO:0007669"/>
    <property type="project" value="UniProtKB-KW"/>
</dbReference>
<gene>
    <name evidence="1" type="ORF">EFS38_20875</name>
</gene>
<dbReference type="Proteomes" id="UP000271870">
    <property type="component" value="Unassembled WGS sequence"/>
</dbReference>
<evidence type="ECO:0000313" key="2">
    <source>
        <dbReference type="Proteomes" id="UP000271870"/>
    </source>
</evidence>
<accession>A0ABX9WQD0</accession>